<keyword evidence="3" id="KW-1185">Reference proteome</keyword>
<evidence type="ECO:0000313" key="3">
    <source>
        <dbReference type="Proteomes" id="UP000233556"/>
    </source>
</evidence>
<dbReference type="OrthoDB" id="416454at2759"/>
<name>A0A2I0U1S9_LIMLA</name>
<dbReference type="EMBL" id="KZ506368">
    <property type="protein sequence ID" value="PKU39985.1"/>
    <property type="molecule type" value="Genomic_DNA"/>
</dbReference>
<proteinExistence type="predicted"/>
<keyword evidence="2" id="KW-0695">RNA-directed DNA polymerase</keyword>
<evidence type="ECO:0000313" key="2">
    <source>
        <dbReference type="EMBL" id="PKU39985.1"/>
    </source>
</evidence>
<dbReference type="AlphaFoldDB" id="A0A2I0U1S9"/>
<accession>A0A2I0U1S9</accession>
<protein>
    <submittedName>
        <fullName evidence="2">Rna-directed dna polymerase from mobile element jockey-like</fullName>
    </submittedName>
</protein>
<reference evidence="3" key="1">
    <citation type="submission" date="2017-11" db="EMBL/GenBank/DDBJ databases">
        <authorList>
            <person name="Lima N.C."/>
            <person name="Parody-Merino A.M."/>
            <person name="Battley P.F."/>
            <person name="Fidler A.E."/>
            <person name="Prosdocimi F."/>
        </authorList>
    </citation>
    <scope>NUCLEOTIDE SEQUENCE [LARGE SCALE GENOMIC DNA]</scope>
</reference>
<feature type="coiled-coil region" evidence="1">
    <location>
        <begin position="36"/>
        <end position="70"/>
    </location>
</feature>
<gene>
    <name evidence="2" type="ORF">llap_9706</name>
</gene>
<keyword evidence="2" id="KW-0808">Transferase</keyword>
<dbReference type="GO" id="GO:0003964">
    <property type="term" value="F:RNA-directed DNA polymerase activity"/>
    <property type="evidence" value="ECO:0007669"/>
    <property type="project" value="UniProtKB-KW"/>
</dbReference>
<sequence length="96" mass="10851">MSILGQVLFKIFVRNVDNGIECTLSKFVDDTMLSGVVDTREGRDAIQRDLDKLERNSGALLEVMEEKEMANLQADEELPHAVFVEVQCQENHGRQS</sequence>
<dbReference type="Proteomes" id="UP000233556">
    <property type="component" value="Unassembled WGS sequence"/>
</dbReference>
<reference evidence="3" key="2">
    <citation type="submission" date="2017-12" db="EMBL/GenBank/DDBJ databases">
        <title>Genome sequence of the Bar-tailed Godwit (Limosa lapponica baueri).</title>
        <authorList>
            <person name="Lima N.C.B."/>
            <person name="Parody-Merino A.M."/>
            <person name="Battley P.F."/>
            <person name="Fidler A.E."/>
            <person name="Prosdocimi F."/>
        </authorList>
    </citation>
    <scope>NUCLEOTIDE SEQUENCE [LARGE SCALE GENOMIC DNA]</scope>
</reference>
<evidence type="ECO:0000256" key="1">
    <source>
        <dbReference type="SAM" id="Coils"/>
    </source>
</evidence>
<organism evidence="2 3">
    <name type="scientific">Limosa lapponica baueri</name>
    <dbReference type="NCBI Taxonomy" id="1758121"/>
    <lineage>
        <taxon>Eukaryota</taxon>
        <taxon>Metazoa</taxon>
        <taxon>Chordata</taxon>
        <taxon>Craniata</taxon>
        <taxon>Vertebrata</taxon>
        <taxon>Euteleostomi</taxon>
        <taxon>Archelosauria</taxon>
        <taxon>Archosauria</taxon>
        <taxon>Dinosauria</taxon>
        <taxon>Saurischia</taxon>
        <taxon>Theropoda</taxon>
        <taxon>Coelurosauria</taxon>
        <taxon>Aves</taxon>
        <taxon>Neognathae</taxon>
        <taxon>Neoaves</taxon>
        <taxon>Charadriiformes</taxon>
        <taxon>Scolopacidae</taxon>
        <taxon>Limosa</taxon>
    </lineage>
</organism>
<keyword evidence="2" id="KW-0548">Nucleotidyltransferase</keyword>
<keyword evidence="1" id="KW-0175">Coiled coil</keyword>